<feature type="transmembrane region" description="Helical" evidence="6">
    <location>
        <begin position="540"/>
        <end position="560"/>
    </location>
</feature>
<feature type="transmembrane region" description="Helical" evidence="6">
    <location>
        <begin position="330"/>
        <end position="349"/>
    </location>
</feature>
<proteinExistence type="predicted"/>
<dbReference type="EMBL" id="LN483345">
    <property type="protein sequence ID" value="CDZ98787.1"/>
    <property type="molecule type" value="Genomic_DNA"/>
</dbReference>
<feature type="transmembrane region" description="Helical" evidence="6">
    <location>
        <begin position="272"/>
        <end position="292"/>
    </location>
</feature>
<sequence>MSTHPVDGPLPLGRSLVPSEQPVFTVSAAEGDSPLTASSAPAKRAHGVSFQPSSHVAVYEDESSDQYAQHDQYDSHNERNHLSPSDYSPVSTHFYSMADEDAMSDLELGVTKTAGKALGIDPGAATTAIGLPSAPSTLVDYQPKDALKESNSGQVMSIPSSPVRTSGEHNEKALVGSAPVNNLPAGPHNAHNPNLPPIPLGRFKFVVVFGSLMICVFLFALDQLIISTAIPKIVSQFDSLTQVAWLSNGFFLTLAGFTLLYGQMLALFPSKYILLIAIFIFEAGSLICGVAPGMVVLIVGRAVAGLGAGGIFSSAFQITVELTTLAERPIYMALFGACFGLSSVLGPLIGGVLTDHVSWRWCFYINLPIGAVAFVLITLLFKAAPALGAGNDSRTFMRKILGLDWVGTAITIAHTACISLAFQYGGVDYAWGNARVIVLLIMIPVTLAIFCAWTLYIGPEKAMFPIRFLRRRVIIGASLTGFFGWMTFMAVVYYLSITFQAIYGTSATKAGVDLLSMIVVQTVLIVMIGRVVAKTGHYKYLICFGPLPIMLGCGLIYWTIDGGRGHNYILGFQTLIGVGVAAFLQNIIIAGQVEFRNEPRFISRAIGIITFIGFIGRIVGVSVATSIFNNLIIFKLDKYAPTMPKAYQSIVRDSVAAIRTVVPEVYRADVIVAYSKSIAPVFIYGVVASFCCFCCSWLLKNDSLILPQVPTQPAIPSAKEDEENRMPRTSFSSSTLYATETGTEGQEKEKQKRQRDLSGDSSVVSATCCPE</sequence>
<dbReference type="PANTHER" id="PTHR23501">
    <property type="entry name" value="MAJOR FACILITATOR SUPERFAMILY"/>
    <property type="match status" value="1"/>
</dbReference>
<feature type="transmembrane region" description="Helical" evidence="6">
    <location>
        <begin position="479"/>
        <end position="502"/>
    </location>
</feature>
<feature type="transmembrane region" description="Helical" evidence="6">
    <location>
        <begin position="402"/>
        <end position="424"/>
    </location>
</feature>
<dbReference type="CDD" id="cd17502">
    <property type="entry name" value="MFS_Azr1_MDR_like"/>
    <property type="match status" value="1"/>
</dbReference>
<dbReference type="InterPro" id="IPR036259">
    <property type="entry name" value="MFS_trans_sf"/>
</dbReference>
<evidence type="ECO:0000256" key="2">
    <source>
        <dbReference type="ARBA" id="ARBA00022692"/>
    </source>
</evidence>
<dbReference type="SUPFAM" id="SSF103473">
    <property type="entry name" value="MFS general substrate transporter"/>
    <property type="match status" value="1"/>
</dbReference>
<dbReference type="InterPro" id="IPR005829">
    <property type="entry name" value="Sugar_transporter_CS"/>
</dbReference>
<evidence type="ECO:0000256" key="6">
    <source>
        <dbReference type="SAM" id="Phobius"/>
    </source>
</evidence>
<feature type="transmembrane region" description="Helical" evidence="6">
    <location>
        <begin position="361"/>
        <end position="381"/>
    </location>
</feature>
<name>A0A0F7SP39_PHARH</name>
<evidence type="ECO:0000313" key="8">
    <source>
        <dbReference type="EMBL" id="CDZ98787.1"/>
    </source>
</evidence>
<feature type="compositionally biased region" description="Polar residues" evidence="5">
    <location>
        <begin position="727"/>
        <end position="738"/>
    </location>
</feature>
<accession>A0A0F7SP39</accession>
<feature type="transmembrane region" description="Helical" evidence="6">
    <location>
        <begin position="436"/>
        <end position="458"/>
    </location>
</feature>
<dbReference type="GO" id="GO:0005886">
    <property type="term" value="C:plasma membrane"/>
    <property type="evidence" value="ECO:0007669"/>
    <property type="project" value="TreeGrafter"/>
</dbReference>
<feature type="transmembrane region" description="Helical" evidence="6">
    <location>
        <begin position="205"/>
        <end position="230"/>
    </location>
</feature>
<feature type="compositionally biased region" description="Basic and acidic residues" evidence="5">
    <location>
        <begin position="71"/>
        <end position="81"/>
    </location>
</feature>
<feature type="region of interest" description="Disordered" evidence="5">
    <location>
        <begin position="27"/>
        <end position="87"/>
    </location>
</feature>
<protein>
    <submittedName>
        <fullName evidence="8">Predicted transporter (Major facilitator superfamily)</fullName>
    </submittedName>
</protein>
<dbReference type="Pfam" id="PF07690">
    <property type="entry name" value="MFS_1"/>
    <property type="match status" value="1"/>
</dbReference>
<feature type="transmembrane region" description="Helical" evidence="6">
    <location>
        <begin position="681"/>
        <end position="699"/>
    </location>
</feature>
<organism evidence="8">
    <name type="scientific">Phaffia rhodozyma</name>
    <name type="common">Yeast</name>
    <name type="synonym">Xanthophyllomyces dendrorhous</name>
    <dbReference type="NCBI Taxonomy" id="264483"/>
    <lineage>
        <taxon>Eukaryota</taxon>
        <taxon>Fungi</taxon>
        <taxon>Dikarya</taxon>
        <taxon>Basidiomycota</taxon>
        <taxon>Agaricomycotina</taxon>
        <taxon>Tremellomycetes</taxon>
        <taxon>Cystofilobasidiales</taxon>
        <taxon>Mrakiaceae</taxon>
        <taxon>Phaffia</taxon>
    </lineage>
</organism>
<dbReference type="InterPro" id="IPR011701">
    <property type="entry name" value="MFS"/>
</dbReference>
<feature type="transmembrane region" description="Helical" evidence="6">
    <location>
        <begin position="242"/>
        <end position="260"/>
    </location>
</feature>
<evidence type="ECO:0000256" key="5">
    <source>
        <dbReference type="SAM" id="MobiDB-lite"/>
    </source>
</evidence>
<dbReference type="Gene3D" id="1.20.1250.20">
    <property type="entry name" value="MFS general substrate transporter like domains"/>
    <property type="match status" value="1"/>
</dbReference>
<feature type="compositionally biased region" description="Basic and acidic residues" evidence="5">
    <location>
        <begin position="745"/>
        <end position="758"/>
    </location>
</feature>
<keyword evidence="4 6" id="KW-0472">Membrane</keyword>
<dbReference type="PROSITE" id="PS50850">
    <property type="entry name" value="MFS"/>
    <property type="match status" value="1"/>
</dbReference>
<evidence type="ECO:0000256" key="1">
    <source>
        <dbReference type="ARBA" id="ARBA00004141"/>
    </source>
</evidence>
<evidence type="ECO:0000256" key="3">
    <source>
        <dbReference type="ARBA" id="ARBA00022989"/>
    </source>
</evidence>
<feature type="region of interest" description="Disordered" evidence="5">
    <location>
        <begin position="715"/>
        <end position="771"/>
    </location>
</feature>
<dbReference type="Gene3D" id="1.20.1720.10">
    <property type="entry name" value="Multidrug resistance protein D"/>
    <property type="match status" value="1"/>
</dbReference>
<dbReference type="PROSITE" id="PS00217">
    <property type="entry name" value="SUGAR_TRANSPORT_2"/>
    <property type="match status" value="1"/>
</dbReference>
<feature type="transmembrane region" description="Helical" evidence="6">
    <location>
        <begin position="298"/>
        <end position="318"/>
    </location>
</feature>
<feature type="domain" description="Major facilitator superfamily (MFS) profile" evidence="7">
    <location>
        <begin position="208"/>
        <end position="671"/>
    </location>
</feature>
<dbReference type="PANTHER" id="PTHR23501:SF198">
    <property type="entry name" value="AZOLE RESISTANCE PROTEIN 1-RELATED"/>
    <property type="match status" value="1"/>
</dbReference>
<reference evidence="8" key="1">
    <citation type="submission" date="2014-08" db="EMBL/GenBank/DDBJ databases">
        <authorList>
            <person name="Sharma Rahul"/>
            <person name="Thines Marco"/>
        </authorList>
    </citation>
    <scope>NUCLEOTIDE SEQUENCE</scope>
</reference>
<keyword evidence="2 6" id="KW-0812">Transmembrane</keyword>
<keyword evidence="3 6" id="KW-1133">Transmembrane helix</keyword>
<evidence type="ECO:0000256" key="4">
    <source>
        <dbReference type="ARBA" id="ARBA00023136"/>
    </source>
</evidence>
<dbReference type="InterPro" id="IPR020846">
    <property type="entry name" value="MFS_dom"/>
</dbReference>
<feature type="transmembrane region" description="Helical" evidence="6">
    <location>
        <begin position="572"/>
        <end position="593"/>
    </location>
</feature>
<evidence type="ECO:0000259" key="7">
    <source>
        <dbReference type="PROSITE" id="PS50850"/>
    </source>
</evidence>
<feature type="transmembrane region" description="Helical" evidence="6">
    <location>
        <begin position="605"/>
        <end position="628"/>
    </location>
</feature>
<dbReference type="GO" id="GO:0022857">
    <property type="term" value="F:transmembrane transporter activity"/>
    <property type="evidence" value="ECO:0007669"/>
    <property type="project" value="InterPro"/>
</dbReference>
<comment type="subcellular location">
    <subcellularLocation>
        <location evidence="1">Membrane</location>
        <topology evidence="1">Multi-pass membrane protein</topology>
    </subcellularLocation>
</comment>
<feature type="region of interest" description="Disordered" evidence="5">
    <location>
        <begin position="149"/>
        <end position="170"/>
    </location>
</feature>
<dbReference type="AlphaFoldDB" id="A0A0F7SP39"/>
<feature type="compositionally biased region" description="Polar residues" evidence="5">
    <location>
        <begin position="149"/>
        <end position="164"/>
    </location>
</feature>